<sequence length="520" mass="57494">MQALGPPDKSPLQGLVASRIETYGGRYRASVVNPPGNVNTRGGLLLDPSRRLLQGYVPFTTGSGPARRLSPLRLREPVPEKTQGGLFGVGTPHSPKLKEVTKAHELQVRLHTFSMFGMPRLPREDRQHWEIGEGSDNSVAIEKSWKELVPGHKEMSRELCHQQEALWELLTTELIYVRKLKIMTDLLAAGLLNLQRVGLLTEVSAETLFGNVPSLIRAHRSFWEEVLGPTLEETRASGQPLDPVSLQDGFLTKRELLALYRDRDGESPSTRPSTPSQEGSQSSTEGRTCESSTVIPHLVVTEDTDEDAPSVPDDTSDSGYGTLIPGSPKESHSPLSRLRLRALRRDPRLTFSTLELRDVPLRPQPSDPQAPQRRSAPVLPEEGVRKAGSLPRVDPPTSSEEEDQTSVGENVVVGTLQRAQLRGQLSSSPTHADSSEESPWESSGDEEEEGYPSQGPDYTPSPHPLRPEDMLREIREELASQRIEGIPEPGDSRPRKLTRVQLQRMRGSHVLHLDTPLTTS</sequence>
<dbReference type="PROSITE" id="PS50010">
    <property type="entry name" value="DH_2"/>
    <property type="match status" value="1"/>
</dbReference>
<name>A0A212CC78_CEREH</name>
<accession>A0A212CC78</accession>
<dbReference type="OrthoDB" id="5585231at2759"/>
<feature type="region of interest" description="Disordered" evidence="1">
    <location>
        <begin position="261"/>
        <end position="335"/>
    </location>
</feature>
<gene>
    <name evidence="3" type="ORF">Celaphus_00013900</name>
</gene>
<keyword evidence="4" id="KW-1185">Reference proteome</keyword>
<dbReference type="PANTHER" id="PTHR47671:SF1">
    <property type="entry name" value="PLECKSTRIN HOMOLOGY DOMAIN-CONTAINING FAMILY G MEMBER 6"/>
    <property type="match status" value="1"/>
</dbReference>
<organism evidence="3 4">
    <name type="scientific">Cervus elaphus hippelaphus</name>
    <name type="common">European red deer</name>
    <dbReference type="NCBI Taxonomy" id="46360"/>
    <lineage>
        <taxon>Eukaryota</taxon>
        <taxon>Metazoa</taxon>
        <taxon>Chordata</taxon>
        <taxon>Craniata</taxon>
        <taxon>Vertebrata</taxon>
        <taxon>Euteleostomi</taxon>
        <taxon>Mammalia</taxon>
        <taxon>Eutheria</taxon>
        <taxon>Laurasiatheria</taxon>
        <taxon>Artiodactyla</taxon>
        <taxon>Ruminantia</taxon>
        <taxon>Pecora</taxon>
        <taxon>Cervidae</taxon>
        <taxon>Cervinae</taxon>
        <taxon>Cervus</taxon>
    </lineage>
</organism>
<dbReference type="Proteomes" id="UP000242450">
    <property type="component" value="Chromosome 22"/>
</dbReference>
<dbReference type="EMBL" id="MKHE01000022">
    <property type="protein sequence ID" value="OWK03587.1"/>
    <property type="molecule type" value="Genomic_DNA"/>
</dbReference>
<reference evidence="3 4" key="1">
    <citation type="journal article" date="2018" name="Mol. Genet. Genomics">
        <title>The red deer Cervus elaphus genome CerEla1.0: sequencing, annotating, genes, and chromosomes.</title>
        <authorList>
            <person name="Bana N.A."/>
            <person name="Nyiri A."/>
            <person name="Nagy J."/>
            <person name="Frank K."/>
            <person name="Nagy T."/>
            <person name="Steger V."/>
            <person name="Schiller M."/>
            <person name="Lakatos P."/>
            <person name="Sugar L."/>
            <person name="Horn P."/>
            <person name="Barta E."/>
            <person name="Orosz L."/>
        </authorList>
    </citation>
    <scope>NUCLEOTIDE SEQUENCE [LARGE SCALE GENOMIC DNA]</scope>
    <source>
        <strain evidence="3">Hungarian</strain>
    </source>
</reference>
<feature type="compositionally biased region" description="Acidic residues" evidence="1">
    <location>
        <begin position="435"/>
        <end position="450"/>
    </location>
</feature>
<protein>
    <recommendedName>
        <fullName evidence="2">DH domain-containing protein</fullName>
    </recommendedName>
</protein>
<dbReference type="InterPro" id="IPR000219">
    <property type="entry name" value="DH_dom"/>
</dbReference>
<dbReference type="InterPro" id="IPR035899">
    <property type="entry name" value="DBL_dom_sf"/>
</dbReference>
<dbReference type="AlphaFoldDB" id="A0A212CC78"/>
<evidence type="ECO:0000313" key="3">
    <source>
        <dbReference type="EMBL" id="OWK03587.1"/>
    </source>
</evidence>
<evidence type="ECO:0000313" key="4">
    <source>
        <dbReference type="Proteomes" id="UP000242450"/>
    </source>
</evidence>
<evidence type="ECO:0000259" key="2">
    <source>
        <dbReference type="PROSITE" id="PS50010"/>
    </source>
</evidence>
<comment type="caution">
    <text evidence="3">The sequence shown here is derived from an EMBL/GenBank/DDBJ whole genome shotgun (WGS) entry which is preliminary data.</text>
</comment>
<feature type="domain" description="DH" evidence="2">
    <location>
        <begin position="161"/>
        <end position="260"/>
    </location>
</feature>
<feature type="compositionally biased region" description="Polar residues" evidence="1">
    <location>
        <begin position="267"/>
        <end position="294"/>
    </location>
</feature>
<dbReference type="Gene3D" id="1.20.900.10">
    <property type="entry name" value="Dbl homology (DH) domain"/>
    <property type="match status" value="1"/>
</dbReference>
<dbReference type="Pfam" id="PF00621">
    <property type="entry name" value="RhoGEF"/>
    <property type="match status" value="1"/>
</dbReference>
<dbReference type="InterPro" id="IPR042918">
    <property type="entry name" value="PLEKHG6"/>
</dbReference>
<proteinExistence type="predicted"/>
<dbReference type="SUPFAM" id="SSF48065">
    <property type="entry name" value="DBL homology domain (DH-domain)"/>
    <property type="match status" value="1"/>
</dbReference>
<feature type="compositionally biased region" description="Polar residues" evidence="1">
    <location>
        <begin position="423"/>
        <end position="432"/>
    </location>
</feature>
<evidence type="ECO:0000256" key="1">
    <source>
        <dbReference type="SAM" id="MobiDB-lite"/>
    </source>
</evidence>
<dbReference type="GO" id="GO:0005085">
    <property type="term" value="F:guanyl-nucleotide exchange factor activity"/>
    <property type="evidence" value="ECO:0007669"/>
    <property type="project" value="InterPro"/>
</dbReference>
<dbReference type="PANTHER" id="PTHR47671">
    <property type="entry name" value="PLECKSTRIN DOMAIN-CONTAINING FAMILY G MEMBER 6"/>
    <property type="match status" value="1"/>
</dbReference>
<feature type="region of interest" description="Disordered" evidence="1">
    <location>
        <begin position="354"/>
        <end position="471"/>
    </location>
</feature>
<dbReference type="GO" id="GO:0005096">
    <property type="term" value="F:GTPase activator activity"/>
    <property type="evidence" value="ECO:0007669"/>
    <property type="project" value="InterPro"/>
</dbReference>